<keyword evidence="2" id="KW-1185">Reference proteome</keyword>
<accession>A0A5C3N3X2</accession>
<name>A0A5C3N3X2_9AGAM</name>
<dbReference type="Gene3D" id="3.80.10.10">
    <property type="entry name" value="Ribonuclease Inhibitor"/>
    <property type="match status" value="1"/>
</dbReference>
<dbReference type="EMBL" id="ML213510">
    <property type="protein sequence ID" value="TFK51675.1"/>
    <property type="molecule type" value="Genomic_DNA"/>
</dbReference>
<evidence type="ECO:0000313" key="2">
    <source>
        <dbReference type="Proteomes" id="UP000305948"/>
    </source>
</evidence>
<proteinExistence type="predicted"/>
<dbReference type="Proteomes" id="UP000305948">
    <property type="component" value="Unassembled WGS sequence"/>
</dbReference>
<dbReference type="STRING" id="5364.A0A5C3N3X2"/>
<dbReference type="OrthoDB" id="2269034at2759"/>
<protein>
    <submittedName>
        <fullName evidence="1">Uncharacterized protein</fullName>
    </submittedName>
</protein>
<dbReference type="InterPro" id="IPR032675">
    <property type="entry name" value="LRR_dom_sf"/>
</dbReference>
<organism evidence="1 2">
    <name type="scientific">Heliocybe sulcata</name>
    <dbReference type="NCBI Taxonomy" id="5364"/>
    <lineage>
        <taxon>Eukaryota</taxon>
        <taxon>Fungi</taxon>
        <taxon>Dikarya</taxon>
        <taxon>Basidiomycota</taxon>
        <taxon>Agaricomycotina</taxon>
        <taxon>Agaricomycetes</taxon>
        <taxon>Gloeophyllales</taxon>
        <taxon>Gloeophyllaceae</taxon>
        <taxon>Heliocybe</taxon>
    </lineage>
</organism>
<dbReference type="SUPFAM" id="SSF52047">
    <property type="entry name" value="RNI-like"/>
    <property type="match status" value="1"/>
</dbReference>
<sequence length="495" mass="56399">MAEAYRTPAYCLPYELLMEIWKHIRDSGQLQNGVWVTSTFTVSQVCRWWRSAALSTPELWQEVRFSVPVRRAKATDMLRLHLERSGDLPLDIEGRLMCDWRPPHYSWLHTTREGTVFPEDLMAALTKHADRWRTLSIQVDGDFPPCSRMIMHLIDIHLSPLSRPLRTPRLRNVQIQCGEYGQMSFGRGIPQLSRLHLRSILIDLDFTGPTLAHLTALDVGCLPPRLRFLHADFRDILARAPNLARLCLTGPCLQGGSLDYTPIHMPALRELAFNECASDEDEDGFMLELHHVISAPHLSCLTLSGLKYLALCDFLRSLSGGVPSAAQKYPALTRLRLRNVETCDYSDQFTTLSTTSSDATGLQIGRQFASIKHLELENKSCLLLRQLGLLTGRYTADPPLPNLRTLSWLPYRAGDGLTIQDFIARRTRLEVPLNSLQLQKSDHGRVEDYVAEWFRSHVQVDLVDDTKVLHSWQQVCTPWQDSCTCDPTKVHKRRS</sequence>
<reference evidence="1 2" key="1">
    <citation type="journal article" date="2019" name="Nat. Ecol. Evol.">
        <title>Megaphylogeny resolves global patterns of mushroom evolution.</title>
        <authorList>
            <person name="Varga T."/>
            <person name="Krizsan K."/>
            <person name="Foldi C."/>
            <person name="Dima B."/>
            <person name="Sanchez-Garcia M."/>
            <person name="Sanchez-Ramirez S."/>
            <person name="Szollosi G.J."/>
            <person name="Szarkandi J.G."/>
            <person name="Papp V."/>
            <person name="Albert L."/>
            <person name="Andreopoulos W."/>
            <person name="Angelini C."/>
            <person name="Antonin V."/>
            <person name="Barry K.W."/>
            <person name="Bougher N.L."/>
            <person name="Buchanan P."/>
            <person name="Buyck B."/>
            <person name="Bense V."/>
            <person name="Catcheside P."/>
            <person name="Chovatia M."/>
            <person name="Cooper J."/>
            <person name="Damon W."/>
            <person name="Desjardin D."/>
            <person name="Finy P."/>
            <person name="Geml J."/>
            <person name="Haridas S."/>
            <person name="Hughes K."/>
            <person name="Justo A."/>
            <person name="Karasinski D."/>
            <person name="Kautmanova I."/>
            <person name="Kiss B."/>
            <person name="Kocsube S."/>
            <person name="Kotiranta H."/>
            <person name="LaButti K.M."/>
            <person name="Lechner B.E."/>
            <person name="Liimatainen K."/>
            <person name="Lipzen A."/>
            <person name="Lukacs Z."/>
            <person name="Mihaltcheva S."/>
            <person name="Morgado L.N."/>
            <person name="Niskanen T."/>
            <person name="Noordeloos M.E."/>
            <person name="Ohm R.A."/>
            <person name="Ortiz-Santana B."/>
            <person name="Ovrebo C."/>
            <person name="Racz N."/>
            <person name="Riley R."/>
            <person name="Savchenko A."/>
            <person name="Shiryaev A."/>
            <person name="Soop K."/>
            <person name="Spirin V."/>
            <person name="Szebenyi C."/>
            <person name="Tomsovsky M."/>
            <person name="Tulloss R.E."/>
            <person name="Uehling J."/>
            <person name="Grigoriev I.V."/>
            <person name="Vagvolgyi C."/>
            <person name="Papp T."/>
            <person name="Martin F.M."/>
            <person name="Miettinen O."/>
            <person name="Hibbett D.S."/>
            <person name="Nagy L.G."/>
        </authorList>
    </citation>
    <scope>NUCLEOTIDE SEQUENCE [LARGE SCALE GENOMIC DNA]</scope>
    <source>
        <strain evidence="1 2">OMC1185</strain>
    </source>
</reference>
<dbReference type="PANTHER" id="PTHR38926">
    <property type="entry name" value="F-BOX DOMAIN CONTAINING PROTEIN, EXPRESSED"/>
    <property type="match status" value="1"/>
</dbReference>
<dbReference type="PANTHER" id="PTHR38926:SF72">
    <property type="entry name" value="IM:7136021-RELATED"/>
    <property type="match status" value="1"/>
</dbReference>
<evidence type="ECO:0000313" key="1">
    <source>
        <dbReference type="EMBL" id="TFK51675.1"/>
    </source>
</evidence>
<gene>
    <name evidence="1" type="ORF">OE88DRAFT_1449844</name>
</gene>
<dbReference type="AlphaFoldDB" id="A0A5C3N3X2"/>
<dbReference type="Gene3D" id="1.20.1280.50">
    <property type="match status" value="1"/>
</dbReference>